<dbReference type="AlphaFoldDB" id="A0A6A5BAH0"/>
<dbReference type="FunFam" id="2.70.210.12:FF:000001">
    <property type="entry name" value="GTPase Obg"/>
    <property type="match status" value="1"/>
</dbReference>
<dbReference type="Gene3D" id="2.70.210.12">
    <property type="entry name" value="GTP1/OBG domain"/>
    <property type="match status" value="1"/>
</dbReference>
<dbReference type="PRINTS" id="PR00326">
    <property type="entry name" value="GTP1OBG"/>
</dbReference>
<dbReference type="OrthoDB" id="347018at2759"/>
<evidence type="ECO:0000256" key="2">
    <source>
        <dbReference type="ARBA" id="ARBA00022741"/>
    </source>
</evidence>
<dbReference type="PROSITE" id="PS51710">
    <property type="entry name" value="G_OBG"/>
    <property type="match status" value="1"/>
</dbReference>
<dbReference type="VEuPathDB" id="AmoebaDB:NF0044920"/>
<organism evidence="7 8">
    <name type="scientific">Naegleria fowleri</name>
    <name type="common">Brain eating amoeba</name>
    <dbReference type="NCBI Taxonomy" id="5763"/>
    <lineage>
        <taxon>Eukaryota</taxon>
        <taxon>Discoba</taxon>
        <taxon>Heterolobosea</taxon>
        <taxon>Tetramitia</taxon>
        <taxon>Eutetramitia</taxon>
        <taxon>Vahlkampfiidae</taxon>
        <taxon>Naegleria</taxon>
    </lineage>
</organism>
<feature type="compositionally biased region" description="Polar residues" evidence="4">
    <location>
        <begin position="157"/>
        <end position="173"/>
    </location>
</feature>
<dbReference type="SUPFAM" id="SSF82051">
    <property type="entry name" value="Obg GTP-binding protein N-terminal domain"/>
    <property type="match status" value="1"/>
</dbReference>
<gene>
    <name evidence="7" type="ORF">FDP41_006827</name>
</gene>
<dbReference type="VEuPathDB" id="AmoebaDB:NfTy_075550"/>
<dbReference type="InterPro" id="IPR027417">
    <property type="entry name" value="P-loop_NTPase"/>
</dbReference>
<sequence length="589" mass="65848">MTSTLGLGRFSEKTSIEKNRFPMIKTRSGKHIQYVDQCVIRVRGGTGGNGLVHFLREKFKPIGKASGGDGGNGGSVFIKATSSRHSLCGIDHIQKAKDGDNGQKRNKNGRKGEHTIIYVPLGTQVFDADTGDFIADLQNDGDEILAAKGGRGGLGNQHYSSSTNRSPKQSQEGQKGESRHLLLKLKTIADVGLLGFPNAGKSTLLGAISNAKPKVAAYSFTTLHPTVGEVFHQETGYSFTCADIPGLIEGMNSKFKTRGLGHDFLQHIERTKLLLYVVDVSGLEGLGIQYNEETGEIKYEFITEASPFDYDSNTSSEEINELSKHAEKRVTKSLSSVQTNDDSYHLRESALADYFGEDEAEDVLNDLDDENEDALTRRMNKRQKAQHSFRKRTPLLRTLSPEESARIRSREHETRINTEQTLQEQFDDDNDNNSAISAEDNLQSMTDFDTMQLDDEDYNSLQIDVNNTEENLPEHDPYRNTVLDTLPEIKRKQRLFQPWDILRLLQKEVELYMSGLSERAACIVANKMDVPGAEKNFEKLKEFVKNEFGDIPIVPISAKDGLNVEQVKLFCIGYLERRKKKAETTGPQE</sequence>
<evidence type="ECO:0000259" key="6">
    <source>
        <dbReference type="PROSITE" id="PS51883"/>
    </source>
</evidence>
<dbReference type="InterPro" id="IPR031167">
    <property type="entry name" value="G_OBG"/>
</dbReference>
<dbReference type="VEuPathDB" id="AmoebaDB:FDP41_006827"/>
<dbReference type="GO" id="GO:0005525">
    <property type="term" value="F:GTP binding"/>
    <property type="evidence" value="ECO:0007669"/>
    <property type="project" value="UniProtKB-KW"/>
</dbReference>
<comment type="similarity">
    <text evidence="1">Belongs to the TRAFAC class OBG-HflX-like GTPase superfamily. OBG GTPase family.</text>
</comment>
<dbReference type="GO" id="GO:0000287">
    <property type="term" value="F:magnesium ion binding"/>
    <property type="evidence" value="ECO:0007669"/>
    <property type="project" value="InterPro"/>
</dbReference>
<evidence type="ECO:0000259" key="5">
    <source>
        <dbReference type="PROSITE" id="PS51710"/>
    </source>
</evidence>
<dbReference type="GO" id="GO:0005739">
    <property type="term" value="C:mitochondrion"/>
    <property type="evidence" value="ECO:0007669"/>
    <property type="project" value="TreeGrafter"/>
</dbReference>
<dbReference type="Pfam" id="PF01926">
    <property type="entry name" value="MMR_HSR1"/>
    <property type="match status" value="1"/>
</dbReference>
<dbReference type="Proteomes" id="UP000444721">
    <property type="component" value="Unassembled WGS sequence"/>
</dbReference>
<dbReference type="GO" id="GO:0042254">
    <property type="term" value="P:ribosome biogenesis"/>
    <property type="evidence" value="ECO:0007669"/>
    <property type="project" value="UniProtKB-UniRule"/>
</dbReference>
<evidence type="ECO:0008006" key="9">
    <source>
        <dbReference type="Google" id="ProtNLM"/>
    </source>
</evidence>
<dbReference type="NCBIfam" id="TIGR02729">
    <property type="entry name" value="Obg_CgtA"/>
    <property type="match status" value="1"/>
</dbReference>
<proteinExistence type="inferred from homology"/>
<dbReference type="NCBIfam" id="NF008956">
    <property type="entry name" value="PRK12299.1"/>
    <property type="match status" value="1"/>
</dbReference>
<evidence type="ECO:0000256" key="1">
    <source>
        <dbReference type="ARBA" id="ARBA00007699"/>
    </source>
</evidence>
<evidence type="ECO:0000313" key="7">
    <source>
        <dbReference type="EMBL" id="KAF0974217.1"/>
    </source>
</evidence>
<dbReference type="InterPro" id="IPR036726">
    <property type="entry name" value="GTP1_OBG_dom_sf"/>
</dbReference>
<keyword evidence="2" id="KW-0547">Nucleotide-binding</keyword>
<dbReference type="Gene3D" id="3.40.50.300">
    <property type="entry name" value="P-loop containing nucleotide triphosphate hydrolases"/>
    <property type="match status" value="2"/>
</dbReference>
<dbReference type="PROSITE" id="PS51883">
    <property type="entry name" value="OBG"/>
    <property type="match status" value="1"/>
</dbReference>
<dbReference type="GeneID" id="68114045"/>
<protein>
    <recommendedName>
        <fullName evidence="9">OBG-type G domain-containing protein</fullName>
    </recommendedName>
</protein>
<dbReference type="RefSeq" id="XP_044558930.1">
    <property type="nucleotide sequence ID" value="XM_044710504.1"/>
</dbReference>
<feature type="compositionally biased region" description="Basic residues" evidence="4">
    <location>
        <begin position="378"/>
        <end position="394"/>
    </location>
</feature>
<dbReference type="InterPro" id="IPR006073">
    <property type="entry name" value="GTP-bd"/>
</dbReference>
<dbReference type="GO" id="GO:0003924">
    <property type="term" value="F:GTPase activity"/>
    <property type="evidence" value="ECO:0007669"/>
    <property type="project" value="InterPro"/>
</dbReference>
<name>A0A6A5BAH0_NAEFO</name>
<feature type="compositionally biased region" description="Basic and acidic residues" evidence="4">
    <location>
        <begin position="403"/>
        <end position="416"/>
    </location>
</feature>
<feature type="region of interest" description="Disordered" evidence="4">
    <location>
        <begin position="378"/>
        <end position="433"/>
    </location>
</feature>
<reference evidence="7 8" key="1">
    <citation type="journal article" date="2019" name="Sci. Rep.">
        <title>Nanopore sequencing improves the draft genome of the human pathogenic amoeba Naegleria fowleri.</title>
        <authorList>
            <person name="Liechti N."/>
            <person name="Schurch N."/>
            <person name="Bruggmann R."/>
            <person name="Wittwer M."/>
        </authorList>
    </citation>
    <scope>NUCLEOTIDE SEQUENCE [LARGE SCALE GENOMIC DNA]</scope>
    <source>
        <strain evidence="7 8">ATCC 30894</strain>
    </source>
</reference>
<evidence type="ECO:0000256" key="4">
    <source>
        <dbReference type="SAM" id="MobiDB-lite"/>
    </source>
</evidence>
<keyword evidence="8" id="KW-1185">Reference proteome</keyword>
<keyword evidence="3" id="KW-0342">GTP-binding</keyword>
<dbReference type="PANTHER" id="PTHR11702">
    <property type="entry name" value="DEVELOPMENTALLY REGULATED GTP-BINDING PROTEIN-RELATED"/>
    <property type="match status" value="1"/>
</dbReference>
<dbReference type="InterPro" id="IPR014100">
    <property type="entry name" value="GTP-bd_Obg/CgtA"/>
</dbReference>
<feature type="domain" description="Obg" evidence="6">
    <location>
        <begin position="32"/>
        <end position="188"/>
    </location>
</feature>
<feature type="domain" description="OBG-type G" evidence="5">
    <location>
        <begin position="189"/>
        <end position="576"/>
    </location>
</feature>
<feature type="region of interest" description="Disordered" evidence="4">
    <location>
        <begin position="146"/>
        <end position="177"/>
    </location>
</feature>
<accession>A0A6A5BAH0</accession>
<dbReference type="SUPFAM" id="SSF52540">
    <property type="entry name" value="P-loop containing nucleoside triphosphate hydrolases"/>
    <property type="match status" value="2"/>
</dbReference>
<dbReference type="EMBL" id="VFQX01000053">
    <property type="protein sequence ID" value="KAF0974217.1"/>
    <property type="molecule type" value="Genomic_DNA"/>
</dbReference>
<dbReference type="InterPro" id="IPR045086">
    <property type="entry name" value="OBG_GTPase"/>
</dbReference>
<dbReference type="InterPro" id="IPR006169">
    <property type="entry name" value="GTP1_OBG_dom"/>
</dbReference>
<comment type="caution">
    <text evidence="7">The sequence shown here is derived from an EMBL/GenBank/DDBJ whole genome shotgun (WGS) entry which is preliminary data.</text>
</comment>
<dbReference type="Pfam" id="PF01018">
    <property type="entry name" value="GTP1_OBG"/>
    <property type="match status" value="1"/>
</dbReference>
<evidence type="ECO:0000256" key="3">
    <source>
        <dbReference type="ARBA" id="ARBA00023134"/>
    </source>
</evidence>
<evidence type="ECO:0000313" key="8">
    <source>
        <dbReference type="Proteomes" id="UP000444721"/>
    </source>
</evidence>
<dbReference type="PANTHER" id="PTHR11702:SF31">
    <property type="entry name" value="MITOCHONDRIAL RIBOSOME-ASSOCIATED GTPASE 2"/>
    <property type="match status" value="1"/>
</dbReference>